<feature type="non-terminal residue" evidence="3">
    <location>
        <position position="1"/>
    </location>
</feature>
<proteinExistence type="predicted"/>
<dbReference type="PANTHER" id="PTHR42680:SF3">
    <property type="entry name" value="DCTP DEAMINASE"/>
    <property type="match status" value="1"/>
</dbReference>
<dbReference type="InterPro" id="IPR010550">
    <property type="entry name" value="DCD_N"/>
</dbReference>
<dbReference type="AlphaFoldDB" id="X0WRE9"/>
<dbReference type="Pfam" id="PF06559">
    <property type="entry name" value="DCD_N"/>
    <property type="match status" value="1"/>
</dbReference>
<feature type="non-terminal residue" evidence="3">
    <location>
        <position position="254"/>
    </location>
</feature>
<dbReference type="PANTHER" id="PTHR42680">
    <property type="entry name" value="DCTP DEAMINASE"/>
    <property type="match status" value="1"/>
</dbReference>
<name>X0WRE9_9ZZZZ</name>
<feature type="domain" description="2'-deoxycytidine 5'-triphosphate deaminase C-terminal" evidence="2">
    <location>
        <begin position="115"/>
        <end position="254"/>
    </location>
</feature>
<dbReference type="InterPro" id="IPR053811">
    <property type="entry name" value="DCD_C"/>
</dbReference>
<organism evidence="3">
    <name type="scientific">marine sediment metagenome</name>
    <dbReference type="NCBI Taxonomy" id="412755"/>
    <lineage>
        <taxon>unclassified sequences</taxon>
        <taxon>metagenomes</taxon>
        <taxon>ecological metagenomes</taxon>
    </lineage>
</organism>
<protein>
    <recommendedName>
        <fullName evidence="4">2'-deoxycytidine 5'-triphosphate deaminase</fullName>
    </recommendedName>
</protein>
<evidence type="ECO:0000313" key="3">
    <source>
        <dbReference type="EMBL" id="GAG15276.1"/>
    </source>
</evidence>
<accession>X0WRE9</accession>
<dbReference type="GO" id="GO:0009394">
    <property type="term" value="P:2'-deoxyribonucleotide metabolic process"/>
    <property type="evidence" value="ECO:0007669"/>
    <property type="project" value="InterPro"/>
</dbReference>
<evidence type="ECO:0000259" key="2">
    <source>
        <dbReference type="Pfam" id="PF22569"/>
    </source>
</evidence>
<dbReference type="Pfam" id="PF22569">
    <property type="entry name" value="DCD_C"/>
    <property type="match status" value="1"/>
</dbReference>
<dbReference type="InterPro" id="IPR036157">
    <property type="entry name" value="dUTPase-like_sf"/>
</dbReference>
<gene>
    <name evidence="3" type="ORF">S01H1_59722</name>
</gene>
<sequence length="254" mass="28165">DNTVKQRIDGLTMHEFDISEGAVLERDCVYIVPLMESVDLDDDYSAVGNPKSSTGRLDVFTRLITDNGVEFDQVRPGYSGALYAEIAPRTFSVLVRKGSSLSQLRIRRGEPLRSDEQHIRLQREHRVVDTKLDVNDIKNGVPITVDVEGEPDTGLIGYRARAHAGLIDVDKKDHYRADDFWEPVLRQNGSGLILDPGEFYILASREAVRVPPGFAAEMIAYDTLVGEFRVHYAGFFDPGFGDPEAGGQGARAVL</sequence>
<dbReference type="NCBIfam" id="NF005734">
    <property type="entry name" value="PRK07559.1"/>
    <property type="match status" value="1"/>
</dbReference>
<dbReference type="GO" id="GO:0008829">
    <property type="term" value="F:dCTP deaminase activity"/>
    <property type="evidence" value="ECO:0007669"/>
    <property type="project" value="InterPro"/>
</dbReference>
<dbReference type="EMBL" id="BARS01039076">
    <property type="protein sequence ID" value="GAG15276.1"/>
    <property type="molecule type" value="Genomic_DNA"/>
</dbReference>
<feature type="domain" description="2'-deoxycytidine 5'-triphosphate deaminase N-terminal" evidence="1">
    <location>
        <begin position="2"/>
        <end position="110"/>
    </location>
</feature>
<dbReference type="SUPFAM" id="SSF51283">
    <property type="entry name" value="dUTPase-like"/>
    <property type="match status" value="2"/>
</dbReference>
<dbReference type="Gene3D" id="2.70.40.10">
    <property type="match status" value="2"/>
</dbReference>
<comment type="caution">
    <text evidence="3">The sequence shown here is derived from an EMBL/GenBank/DDBJ whole genome shotgun (WGS) entry which is preliminary data.</text>
</comment>
<evidence type="ECO:0008006" key="4">
    <source>
        <dbReference type="Google" id="ProtNLM"/>
    </source>
</evidence>
<evidence type="ECO:0000259" key="1">
    <source>
        <dbReference type="Pfam" id="PF06559"/>
    </source>
</evidence>
<reference evidence="3" key="1">
    <citation type="journal article" date="2014" name="Front. Microbiol.">
        <title>High frequency of phylogenetically diverse reductive dehalogenase-homologous genes in deep subseafloor sedimentary metagenomes.</title>
        <authorList>
            <person name="Kawai M."/>
            <person name="Futagami T."/>
            <person name="Toyoda A."/>
            <person name="Takaki Y."/>
            <person name="Nishi S."/>
            <person name="Hori S."/>
            <person name="Arai W."/>
            <person name="Tsubouchi T."/>
            <person name="Morono Y."/>
            <person name="Uchiyama I."/>
            <person name="Ito T."/>
            <person name="Fujiyama A."/>
            <person name="Inagaki F."/>
            <person name="Takami H."/>
        </authorList>
    </citation>
    <scope>NUCLEOTIDE SEQUENCE</scope>
    <source>
        <strain evidence="3">Expedition CK06-06</strain>
    </source>
</reference>